<evidence type="ECO:0000313" key="2">
    <source>
        <dbReference type="EMBL" id="BBX83611.1"/>
    </source>
</evidence>
<keyword evidence="1" id="KW-0732">Signal</keyword>
<feature type="chain" id="PRO_5047516517" description="PknF protein" evidence="1">
    <location>
        <begin position="28"/>
        <end position="167"/>
    </location>
</feature>
<name>A0ABM7I9L0_9MYCO</name>
<evidence type="ECO:0000256" key="1">
    <source>
        <dbReference type="SAM" id="SignalP"/>
    </source>
</evidence>
<evidence type="ECO:0008006" key="4">
    <source>
        <dbReference type="Google" id="ProtNLM"/>
    </source>
</evidence>
<reference evidence="2 3" key="1">
    <citation type="journal article" date="2019" name="Emerg. Microbes Infect.">
        <title>Comprehensive subspecies identification of 175 nontuberculous mycobacteria species based on 7547 genomic profiles.</title>
        <authorList>
            <person name="Matsumoto Y."/>
            <person name="Kinjo T."/>
            <person name="Motooka D."/>
            <person name="Nabeya D."/>
            <person name="Jung N."/>
            <person name="Uechi K."/>
            <person name="Horii T."/>
            <person name="Iida T."/>
            <person name="Fujita J."/>
            <person name="Nakamura S."/>
        </authorList>
    </citation>
    <scope>NUCLEOTIDE SEQUENCE [LARGE SCALE GENOMIC DNA]</scope>
    <source>
        <strain evidence="2 3">JCM 15296</strain>
    </source>
</reference>
<sequence>MLCKVMLPKICALSALALMVTAPQAHADRAEPVPLYGNYDAFLDHSRQTFNGRPDASDPSTQAAMFRTVCDAGGCVAHWLRVTELKENPNAPALFDYRWTGDRWESSGDYPFHCGPNGTAVTAFRSDFLKPNGDGSFTGERTFTVAAPGCPGDGAGTYWLPFTVTPT</sequence>
<dbReference type="EMBL" id="AP022577">
    <property type="protein sequence ID" value="BBX83611.1"/>
    <property type="molecule type" value="Genomic_DNA"/>
</dbReference>
<proteinExistence type="predicted"/>
<accession>A0ABM7I9L0</accession>
<keyword evidence="3" id="KW-1185">Reference proteome</keyword>
<organism evidence="2 3">
    <name type="scientific">Mycolicibacterium aubagnense</name>
    <dbReference type="NCBI Taxonomy" id="319707"/>
    <lineage>
        <taxon>Bacteria</taxon>
        <taxon>Bacillati</taxon>
        <taxon>Actinomycetota</taxon>
        <taxon>Actinomycetes</taxon>
        <taxon>Mycobacteriales</taxon>
        <taxon>Mycobacteriaceae</taxon>
        <taxon>Mycolicibacterium</taxon>
    </lineage>
</organism>
<gene>
    <name evidence="2" type="ORF">MAUB_14840</name>
</gene>
<evidence type="ECO:0000313" key="3">
    <source>
        <dbReference type="Proteomes" id="UP000465609"/>
    </source>
</evidence>
<feature type="signal peptide" evidence="1">
    <location>
        <begin position="1"/>
        <end position="27"/>
    </location>
</feature>
<dbReference type="Proteomes" id="UP000465609">
    <property type="component" value="Chromosome"/>
</dbReference>
<protein>
    <recommendedName>
        <fullName evidence="4">PknF protein</fullName>
    </recommendedName>
</protein>